<dbReference type="OrthoDB" id="3036073at2759"/>
<dbReference type="AlphaFoldDB" id="A0A9Q3CYU6"/>
<sequence length="92" mass="10543">MNLPPLSFHACLEEQWDEEEEPKEIETVQKVVPPEYDQYLDVFSKVKAEKLPPQHACDNHIELEGLLPLVCVVYSLSNVDSETLQAYISENV</sequence>
<protein>
    <submittedName>
        <fullName evidence="1">Uncharacterized protein</fullName>
    </submittedName>
</protein>
<proteinExistence type="predicted"/>
<accession>A0A9Q3CYU6</accession>
<organism evidence="1 2">
    <name type="scientific">Austropuccinia psidii MF-1</name>
    <dbReference type="NCBI Taxonomy" id="1389203"/>
    <lineage>
        <taxon>Eukaryota</taxon>
        <taxon>Fungi</taxon>
        <taxon>Dikarya</taxon>
        <taxon>Basidiomycota</taxon>
        <taxon>Pucciniomycotina</taxon>
        <taxon>Pucciniomycetes</taxon>
        <taxon>Pucciniales</taxon>
        <taxon>Sphaerophragmiaceae</taxon>
        <taxon>Austropuccinia</taxon>
    </lineage>
</organism>
<gene>
    <name evidence="1" type="ORF">O181_032097</name>
</gene>
<comment type="caution">
    <text evidence="1">The sequence shown here is derived from an EMBL/GenBank/DDBJ whole genome shotgun (WGS) entry which is preliminary data.</text>
</comment>
<evidence type="ECO:0000313" key="2">
    <source>
        <dbReference type="Proteomes" id="UP000765509"/>
    </source>
</evidence>
<dbReference type="Proteomes" id="UP000765509">
    <property type="component" value="Unassembled WGS sequence"/>
</dbReference>
<evidence type="ECO:0000313" key="1">
    <source>
        <dbReference type="EMBL" id="MBW0492382.1"/>
    </source>
</evidence>
<name>A0A9Q3CYU6_9BASI</name>
<dbReference type="EMBL" id="AVOT02011558">
    <property type="protein sequence ID" value="MBW0492382.1"/>
    <property type="molecule type" value="Genomic_DNA"/>
</dbReference>
<reference evidence="1" key="1">
    <citation type="submission" date="2021-03" db="EMBL/GenBank/DDBJ databases">
        <title>Draft genome sequence of rust myrtle Austropuccinia psidii MF-1, a brazilian biotype.</title>
        <authorList>
            <person name="Quecine M.C."/>
            <person name="Pachon D.M.R."/>
            <person name="Bonatelli M.L."/>
            <person name="Correr F.H."/>
            <person name="Franceschini L.M."/>
            <person name="Leite T.F."/>
            <person name="Margarido G.R.A."/>
            <person name="Almeida C.A."/>
            <person name="Ferrarezi J.A."/>
            <person name="Labate C.A."/>
        </authorList>
    </citation>
    <scope>NUCLEOTIDE SEQUENCE</scope>
    <source>
        <strain evidence="1">MF-1</strain>
    </source>
</reference>
<keyword evidence="2" id="KW-1185">Reference proteome</keyword>